<dbReference type="SUPFAM" id="SSF48452">
    <property type="entry name" value="TPR-like"/>
    <property type="match status" value="1"/>
</dbReference>
<name>A0ABS3RAG6_9ACTN</name>
<dbReference type="RefSeq" id="WP_208271381.1">
    <property type="nucleotide sequence ID" value="NZ_BAAAGM010000052.1"/>
</dbReference>
<organism evidence="1 2">
    <name type="scientific">Actinomadura nitritigenes</name>
    <dbReference type="NCBI Taxonomy" id="134602"/>
    <lineage>
        <taxon>Bacteria</taxon>
        <taxon>Bacillati</taxon>
        <taxon>Actinomycetota</taxon>
        <taxon>Actinomycetes</taxon>
        <taxon>Streptosporangiales</taxon>
        <taxon>Thermomonosporaceae</taxon>
        <taxon>Actinomadura</taxon>
    </lineage>
</organism>
<dbReference type="Proteomes" id="UP000666915">
    <property type="component" value="Unassembled WGS sequence"/>
</dbReference>
<dbReference type="InterPro" id="IPR011990">
    <property type="entry name" value="TPR-like_helical_dom_sf"/>
</dbReference>
<evidence type="ECO:0000313" key="2">
    <source>
        <dbReference type="Proteomes" id="UP000666915"/>
    </source>
</evidence>
<dbReference type="Pfam" id="PF14559">
    <property type="entry name" value="TPR_19"/>
    <property type="match status" value="1"/>
</dbReference>
<sequence>MSNRAVSAEVGLARVLAHCGGSPEAALRHLARAVASAPQEPEPYAALGELWRDHRSELAEIVHGASSLSLVLARSYIQFLEGDMDEAAVALGAVTGAQPEIAWATAPWFGDERFLGAVSADALAEAAMRTMDHGRKLDTDAMRERFRPWFHAIDVVTARSPLPEALARMAILLRACDLIDGSLALCDRADSVERIMLTEVVRAGTWRKAGDRAQSAAAFERALSLDPANWSLYLDLADLRAEQGDFADAVRLTDQGLRHEPAEPALRAARAAYRARLTGSAADLGELIELASQAPGDAYLHLLIDCACLGPGLPAELVAAARRCQQPATR</sequence>
<evidence type="ECO:0000313" key="1">
    <source>
        <dbReference type="EMBL" id="MBO2443057.1"/>
    </source>
</evidence>
<keyword evidence="2" id="KW-1185">Reference proteome</keyword>
<gene>
    <name evidence="1" type="ORF">J4557_36570</name>
</gene>
<comment type="caution">
    <text evidence="1">The sequence shown here is derived from an EMBL/GenBank/DDBJ whole genome shotgun (WGS) entry which is preliminary data.</text>
</comment>
<reference evidence="1 2" key="1">
    <citation type="submission" date="2021-03" db="EMBL/GenBank/DDBJ databases">
        <authorList>
            <person name="Kanchanasin P."/>
            <person name="Saeng-In P."/>
            <person name="Phongsopitanun W."/>
            <person name="Yuki M."/>
            <person name="Kudo T."/>
            <person name="Ohkuma M."/>
            <person name="Tanasupawat S."/>
        </authorList>
    </citation>
    <scope>NUCLEOTIDE SEQUENCE [LARGE SCALE GENOMIC DNA]</scope>
    <source>
        <strain evidence="1 2">L46</strain>
    </source>
</reference>
<dbReference type="EMBL" id="JAGEOK010000030">
    <property type="protein sequence ID" value="MBO2443057.1"/>
    <property type="molecule type" value="Genomic_DNA"/>
</dbReference>
<proteinExistence type="predicted"/>
<protein>
    <submittedName>
        <fullName evidence="1">Tetratricopeptide repeat protein</fullName>
    </submittedName>
</protein>
<dbReference type="Gene3D" id="1.25.40.10">
    <property type="entry name" value="Tetratricopeptide repeat domain"/>
    <property type="match status" value="1"/>
</dbReference>
<accession>A0ABS3RAG6</accession>